<dbReference type="Gene3D" id="1.20.910.10">
    <property type="entry name" value="Heme oxygenase-like"/>
    <property type="match status" value="1"/>
</dbReference>
<dbReference type="SUPFAM" id="SSF48613">
    <property type="entry name" value="Heme oxygenase-like"/>
    <property type="match status" value="1"/>
</dbReference>
<name>A0A238XII4_9BACT</name>
<dbReference type="GO" id="GO:0004392">
    <property type="term" value="F:heme oxygenase (decyclizing) activity"/>
    <property type="evidence" value="ECO:0007669"/>
    <property type="project" value="InterPro"/>
</dbReference>
<organism evidence="1 2">
    <name type="scientific">Hymenobacter mucosus</name>
    <dbReference type="NCBI Taxonomy" id="1411120"/>
    <lineage>
        <taxon>Bacteria</taxon>
        <taxon>Pseudomonadati</taxon>
        <taxon>Bacteroidota</taxon>
        <taxon>Cytophagia</taxon>
        <taxon>Cytophagales</taxon>
        <taxon>Hymenobacteraceae</taxon>
        <taxon>Hymenobacter</taxon>
    </lineage>
</organism>
<dbReference type="CDD" id="cd19166">
    <property type="entry name" value="HemeO-bac"/>
    <property type="match status" value="1"/>
</dbReference>
<dbReference type="Pfam" id="PF01126">
    <property type="entry name" value="Heme_oxygenase"/>
    <property type="match status" value="1"/>
</dbReference>
<evidence type="ECO:0000313" key="1">
    <source>
        <dbReference type="EMBL" id="SNR58124.1"/>
    </source>
</evidence>
<dbReference type="AlphaFoldDB" id="A0A238XII4"/>
<gene>
    <name evidence="1" type="ORF">SAMN06269173_10494</name>
</gene>
<dbReference type="EMBL" id="FZNS01000004">
    <property type="protein sequence ID" value="SNR58124.1"/>
    <property type="molecule type" value="Genomic_DNA"/>
</dbReference>
<evidence type="ECO:0000313" key="2">
    <source>
        <dbReference type="Proteomes" id="UP000198310"/>
    </source>
</evidence>
<sequence length="188" mass="21319">MTTPPATSGILTRLRTETRPYHEALEENSFNQELTAGRPSREATEHFLTKMYGFVEPYEQRLRQHSFGPAWNIDLRYRAHLILQDLPVEVPTPPLCPSMPPLNTWPQLLGAMYVLEGSTLGGQVITRQLAKAGIPTRAYFSGYGDQTGPLWKSFCQLLVQEATEENQDEIVESASRTFQHLHAWINHA</sequence>
<reference evidence="2" key="1">
    <citation type="submission" date="2017-06" db="EMBL/GenBank/DDBJ databases">
        <authorList>
            <person name="Varghese N."/>
            <person name="Submissions S."/>
        </authorList>
    </citation>
    <scope>NUCLEOTIDE SEQUENCE [LARGE SCALE GENOMIC DNA]</scope>
    <source>
        <strain evidence="2">DSM 28041</strain>
    </source>
</reference>
<dbReference type="InterPro" id="IPR016053">
    <property type="entry name" value="Haem_Oase-like"/>
</dbReference>
<dbReference type="RefSeq" id="WP_089332603.1">
    <property type="nucleotide sequence ID" value="NZ_FZNS01000004.1"/>
</dbReference>
<keyword evidence="2" id="KW-1185">Reference proteome</keyword>
<accession>A0A238XII4</accession>
<proteinExistence type="predicted"/>
<dbReference type="InterPro" id="IPR016084">
    <property type="entry name" value="Haem_Oase-like_multi-hlx"/>
</dbReference>
<dbReference type="GO" id="GO:0006788">
    <property type="term" value="P:heme oxidation"/>
    <property type="evidence" value="ECO:0007669"/>
    <property type="project" value="InterPro"/>
</dbReference>
<protein>
    <submittedName>
        <fullName evidence="1">Heme oxygenase</fullName>
    </submittedName>
</protein>
<dbReference type="Proteomes" id="UP000198310">
    <property type="component" value="Unassembled WGS sequence"/>
</dbReference>